<evidence type="ECO:0000313" key="2">
    <source>
        <dbReference type="Proteomes" id="UP000790377"/>
    </source>
</evidence>
<protein>
    <submittedName>
        <fullName evidence="1">Uncharacterized protein</fullName>
    </submittedName>
</protein>
<keyword evidence="2" id="KW-1185">Reference proteome</keyword>
<proteinExistence type="predicted"/>
<evidence type="ECO:0000313" key="1">
    <source>
        <dbReference type="EMBL" id="KAH7905914.1"/>
    </source>
</evidence>
<name>A0ACB7ZYW0_9AGAM</name>
<gene>
    <name evidence="1" type="ORF">BJ138DRAFT_1105594</name>
</gene>
<sequence>MPFFQNAQNVDASHGTFNDIAGDQTNTVTTGPIVTAASYNTSTKTNTNSHNNSSVTQSAGGKIFGLCCAYEMNECILTKGGVYMRGGLSIVESISVDFGVAFVIFCRQTLASQEMAMNWAQPKEGNGNYTENAELCKRKIWASGVAVHFKLLTNDYQRPLPNVLLQHAAVDLAVILLMSHHSSLYLSDGNVVLSAPNSSGHHVLFRVHRSLLAKHSSVLETMFDLPCDASTNETYDEVPLVIMHDSAEDLATLLEIMYGERHLSFQRLDPETPNIHKSVLSLSTKYGMDRMRNHIVSLLERDWPQTLWHWDSLEDEIDRLICTWDDSGSPTHPDSRLDDYFPEPAAAICLAREFSVPSILPAAFYHLSRLSIRDDWASTRRCPSSDPGAQWQRTAKWELLPSEDLICLLSGREKLKGFAAEILGLEGFPSDAHEDIECEPLALRVFLQKIYEACGDTNDILAVLRRFAEGRSQLDPKKLCFLCRDMVQDQTKDLRTRIWTELAEVFCKGGFDE</sequence>
<dbReference type="EMBL" id="MU268102">
    <property type="protein sequence ID" value="KAH7905914.1"/>
    <property type="molecule type" value="Genomic_DNA"/>
</dbReference>
<accession>A0ACB7ZYW0</accession>
<reference evidence="1" key="1">
    <citation type="journal article" date="2021" name="New Phytol.">
        <title>Evolutionary innovations through gain and loss of genes in the ectomycorrhizal Boletales.</title>
        <authorList>
            <person name="Wu G."/>
            <person name="Miyauchi S."/>
            <person name="Morin E."/>
            <person name="Kuo A."/>
            <person name="Drula E."/>
            <person name="Varga T."/>
            <person name="Kohler A."/>
            <person name="Feng B."/>
            <person name="Cao Y."/>
            <person name="Lipzen A."/>
            <person name="Daum C."/>
            <person name="Hundley H."/>
            <person name="Pangilinan J."/>
            <person name="Johnson J."/>
            <person name="Barry K."/>
            <person name="LaButti K."/>
            <person name="Ng V."/>
            <person name="Ahrendt S."/>
            <person name="Min B."/>
            <person name="Choi I.G."/>
            <person name="Park H."/>
            <person name="Plett J.M."/>
            <person name="Magnuson J."/>
            <person name="Spatafora J.W."/>
            <person name="Nagy L.G."/>
            <person name="Henrissat B."/>
            <person name="Grigoriev I.V."/>
            <person name="Yang Z.L."/>
            <person name="Xu J."/>
            <person name="Martin F.M."/>
        </authorList>
    </citation>
    <scope>NUCLEOTIDE SEQUENCE</scope>
    <source>
        <strain evidence="1">ATCC 28755</strain>
    </source>
</reference>
<comment type="caution">
    <text evidence="1">The sequence shown here is derived from an EMBL/GenBank/DDBJ whole genome shotgun (WGS) entry which is preliminary data.</text>
</comment>
<dbReference type="Proteomes" id="UP000790377">
    <property type="component" value="Unassembled WGS sequence"/>
</dbReference>
<organism evidence="1 2">
    <name type="scientific">Hygrophoropsis aurantiaca</name>
    <dbReference type="NCBI Taxonomy" id="72124"/>
    <lineage>
        <taxon>Eukaryota</taxon>
        <taxon>Fungi</taxon>
        <taxon>Dikarya</taxon>
        <taxon>Basidiomycota</taxon>
        <taxon>Agaricomycotina</taxon>
        <taxon>Agaricomycetes</taxon>
        <taxon>Agaricomycetidae</taxon>
        <taxon>Boletales</taxon>
        <taxon>Coniophorineae</taxon>
        <taxon>Hygrophoropsidaceae</taxon>
        <taxon>Hygrophoropsis</taxon>
    </lineage>
</organism>